<feature type="binding site" evidence="8">
    <location>
        <position position="575"/>
    </location>
    <ligand>
        <name>Mg(2+)</name>
        <dbReference type="ChEBI" id="CHEBI:18420"/>
    </ligand>
</feature>
<comment type="cofactor">
    <cofactor evidence="1 8">
        <name>Ni(2+)</name>
        <dbReference type="ChEBI" id="CHEBI:49786"/>
    </cofactor>
</comment>
<dbReference type="InterPro" id="IPR029014">
    <property type="entry name" value="NiFe-Hase_large"/>
</dbReference>
<keyword evidence="11" id="KW-1185">Reference proteome</keyword>
<dbReference type="InterPro" id="IPR050867">
    <property type="entry name" value="NiFe/NiFeSe_hydrgnase_LSU"/>
</dbReference>
<comment type="similarity">
    <text evidence="3">Belongs to the [NiFe]/[NiFeSe] hydrogenase large subunit family.</text>
</comment>
<feature type="binding site" evidence="8">
    <location>
        <position position="572"/>
    </location>
    <ligand>
        <name>Fe cation</name>
        <dbReference type="ChEBI" id="CHEBI:24875"/>
    </ligand>
</feature>
<dbReference type="FunFam" id="1.10.645.10:FF:000002">
    <property type="entry name" value="Hydrogenase 2 large subunit"/>
    <property type="match status" value="1"/>
</dbReference>
<evidence type="ECO:0000256" key="5">
    <source>
        <dbReference type="ARBA" id="ARBA00022596"/>
    </source>
</evidence>
<dbReference type="EMBL" id="CP035299">
    <property type="protein sequence ID" value="QAU53421.1"/>
    <property type="molecule type" value="Genomic_DNA"/>
</dbReference>
<comment type="cofactor">
    <cofactor evidence="8">
        <name>Fe cation</name>
        <dbReference type="ChEBI" id="CHEBI:24875"/>
    </cofactor>
</comment>
<feature type="binding site" evidence="8">
    <location>
        <position position="64"/>
    </location>
    <ligand>
        <name>Fe cation</name>
        <dbReference type="ChEBI" id="CHEBI:24875"/>
    </ligand>
</feature>
<keyword evidence="8" id="KW-0460">Magnesium</keyword>
<dbReference type="GO" id="GO:0030313">
    <property type="term" value="C:cell envelope"/>
    <property type="evidence" value="ECO:0007669"/>
    <property type="project" value="UniProtKB-SubCell"/>
</dbReference>
<dbReference type="OrthoDB" id="9761717at2"/>
<feature type="binding site" evidence="8">
    <location>
        <position position="61"/>
    </location>
    <ligand>
        <name>Ni(2+)</name>
        <dbReference type="ChEBI" id="CHEBI:49786"/>
    </ligand>
</feature>
<comment type="subunit">
    <text evidence="4">Heterodimer of a large and a small subunit.</text>
</comment>
<evidence type="ECO:0000256" key="6">
    <source>
        <dbReference type="ARBA" id="ARBA00022723"/>
    </source>
</evidence>
<keyword evidence="7 10" id="KW-0560">Oxidoreductase</keyword>
<dbReference type="InterPro" id="IPR018194">
    <property type="entry name" value="Ni-dep_hyd_lsu_Ni_BS"/>
</dbReference>
<dbReference type="EC" id="1.12.99.6" evidence="10"/>
<feature type="region of interest" description="Disordered" evidence="9">
    <location>
        <begin position="519"/>
        <end position="554"/>
    </location>
</feature>
<dbReference type="PANTHER" id="PTHR42958:SF2">
    <property type="entry name" value="UPTAKE HYDROGENASE LARGE SUBUNIT"/>
    <property type="match status" value="1"/>
</dbReference>
<feature type="binding site" evidence="8">
    <location>
        <position position="64"/>
    </location>
    <ligand>
        <name>Ni(2+)</name>
        <dbReference type="ChEBI" id="CHEBI:49786"/>
    </ligand>
</feature>
<keyword evidence="5 8" id="KW-0533">Nickel</keyword>
<keyword evidence="8" id="KW-0408">Iron</keyword>
<dbReference type="SUPFAM" id="SSF56762">
    <property type="entry name" value="HydB/Nqo4-like"/>
    <property type="match status" value="1"/>
</dbReference>
<dbReference type="Pfam" id="PF00374">
    <property type="entry name" value="NiFeSe_Hases"/>
    <property type="match status" value="1"/>
</dbReference>
<proteinExistence type="inferred from homology"/>
<dbReference type="InterPro" id="IPR001501">
    <property type="entry name" value="Ni-dep_hyd_lsu"/>
</dbReference>
<dbReference type="GO" id="GO:0008901">
    <property type="term" value="F:ferredoxin hydrogenase activity"/>
    <property type="evidence" value="ECO:0007669"/>
    <property type="project" value="InterPro"/>
</dbReference>
<evidence type="ECO:0000256" key="7">
    <source>
        <dbReference type="ARBA" id="ARBA00023002"/>
    </source>
</evidence>
<evidence type="ECO:0000256" key="2">
    <source>
        <dbReference type="ARBA" id="ARBA00004196"/>
    </source>
</evidence>
<evidence type="ECO:0000313" key="10">
    <source>
        <dbReference type="EMBL" id="QAU53421.1"/>
    </source>
</evidence>
<evidence type="ECO:0000256" key="1">
    <source>
        <dbReference type="ARBA" id="ARBA00001967"/>
    </source>
</evidence>
<dbReference type="RefSeq" id="WP_128890704.1">
    <property type="nucleotide sequence ID" value="NZ_BMCX01000005.1"/>
</dbReference>
<dbReference type="AlphaFoldDB" id="A0A410WBT9"/>
<dbReference type="KEGG" id="cpeg:CPELA_10895"/>
<dbReference type="Gene3D" id="1.10.645.10">
    <property type="entry name" value="Cytochrome-c3 Hydrogenase, chain B"/>
    <property type="match status" value="1"/>
</dbReference>
<evidence type="ECO:0000256" key="3">
    <source>
        <dbReference type="ARBA" id="ARBA00009292"/>
    </source>
</evidence>
<protein>
    <submittedName>
        <fullName evidence="10">Hydrogenase-1 large chain</fullName>
        <ecNumber evidence="10">1.12.99.6</ecNumber>
    </submittedName>
</protein>
<dbReference type="GO" id="GO:0033748">
    <property type="term" value="F:hydrogenase (acceptor) activity"/>
    <property type="evidence" value="ECO:0007669"/>
    <property type="project" value="UniProtKB-EC"/>
</dbReference>
<dbReference type="PANTHER" id="PTHR42958">
    <property type="entry name" value="HYDROGENASE-2 LARGE CHAIN"/>
    <property type="match status" value="1"/>
</dbReference>
<feature type="binding site" evidence="8">
    <location>
        <position position="569"/>
    </location>
    <ligand>
        <name>Ni(2+)</name>
        <dbReference type="ChEBI" id="CHEBI:49786"/>
    </ligand>
</feature>
<feature type="binding site" evidence="8">
    <location>
        <position position="42"/>
    </location>
    <ligand>
        <name>Mg(2+)</name>
        <dbReference type="ChEBI" id="CHEBI:18420"/>
    </ligand>
</feature>
<comment type="subcellular location">
    <subcellularLocation>
        <location evidence="2">Cell envelope</location>
    </subcellularLocation>
</comment>
<evidence type="ECO:0000256" key="8">
    <source>
        <dbReference type="PIRSR" id="PIRSR601501-1"/>
    </source>
</evidence>
<sequence length="590" mass="65750">MAEKVVIDPLTRIEGHLRIELEREDEKITDAWSETTQFRGIETIVQGRDPRDVWAFVGRICGVCTGTHSVASVTAVEDAIGSVPPPQAQLIRDIVMASHEAHDHVVHFYHLHALDWVNVVSAAEADPKKTADFAKSIGSSWKGNTPEQFAKVKAKIQEVLDSGQLSIFTGGYWDHPDYRLPAEANLMAVSHYLDALQYQRSIIRISTVFGGKNPHPNFLVGGMACQIDPDKSETVNQVKLDQVQAWAQEIYEFINECYYPDAVAIMSAYKDYFDIGASSPNFLAVGMAGATYRGTPQGVPVSFHHREIKPGVILDGDYTKIQPMDTNKIKEYISSAWYSYEAGNDVGLHPLEGETTVNYTGPTPPYEWLADREQYTWSKAPRYDGRAVQVGPVARVLLAYLQDEPKTKKMVDEVLKKLDLEIHQLNSTAGRTLARAVEAVTTADALLNVLLPEFTRRLRAGDIEVFDPTRWEPKSWPKQAEGFAMMEVARGCLSHWLTIEDEKVKNYQAVVPTTWLAGGRDPEGQLGPYEESLGGEKDGRGKARGKWHPLVDPQQPLEPLRTIHSFDPCMSCAVHVLDPDGNPTFEVITP</sequence>
<evidence type="ECO:0000313" key="11">
    <source>
        <dbReference type="Proteomes" id="UP000288929"/>
    </source>
</evidence>
<dbReference type="Proteomes" id="UP000288929">
    <property type="component" value="Chromosome"/>
</dbReference>
<organism evidence="10 11">
    <name type="scientific">Corynebacterium pelargi</name>
    <dbReference type="NCBI Taxonomy" id="1471400"/>
    <lineage>
        <taxon>Bacteria</taxon>
        <taxon>Bacillati</taxon>
        <taxon>Actinomycetota</taxon>
        <taxon>Actinomycetes</taxon>
        <taxon>Mycobacteriales</taxon>
        <taxon>Corynebacteriaceae</taxon>
        <taxon>Corynebacterium</taxon>
    </lineage>
</organism>
<keyword evidence="6 8" id="KW-0479">Metal-binding</keyword>
<evidence type="ECO:0000256" key="9">
    <source>
        <dbReference type="SAM" id="MobiDB-lite"/>
    </source>
</evidence>
<name>A0A410WBT9_9CORY</name>
<dbReference type="GO" id="GO:0016151">
    <property type="term" value="F:nickel cation binding"/>
    <property type="evidence" value="ECO:0007669"/>
    <property type="project" value="InterPro"/>
</dbReference>
<evidence type="ECO:0000256" key="4">
    <source>
        <dbReference type="ARBA" id="ARBA00011771"/>
    </source>
</evidence>
<gene>
    <name evidence="10" type="primary">hyaB</name>
    <name evidence="10" type="ORF">CPELA_10895</name>
</gene>
<reference evidence="10 11" key="1">
    <citation type="submission" date="2019-01" db="EMBL/GenBank/DDBJ databases">
        <authorList>
            <person name="Ruckert C."/>
            <person name="Busche T."/>
            <person name="Kalinowski J."/>
        </authorList>
    </citation>
    <scope>NUCLEOTIDE SEQUENCE [LARGE SCALE GENOMIC DNA]</scope>
    <source>
        <strain evidence="10 11">136/3</strain>
    </source>
</reference>
<accession>A0A410WBT9</accession>
<dbReference type="PROSITE" id="PS00508">
    <property type="entry name" value="NI_HGENASE_L_2"/>
    <property type="match status" value="1"/>
</dbReference>